<accession>A0A3E5EIK6</accession>
<organism evidence="2 3">
    <name type="scientific">Dorea formicigenerans</name>
    <dbReference type="NCBI Taxonomy" id="39486"/>
    <lineage>
        <taxon>Bacteria</taxon>
        <taxon>Bacillati</taxon>
        <taxon>Bacillota</taxon>
        <taxon>Clostridia</taxon>
        <taxon>Lachnospirales</taxon>
        <taxon>Lachnospiraceae</taxon>
        <taxon>Dorea</taxon>
    </lineage>
</organism>
<keyword evidence="1" id="KW-0812">Transmembrane</keyword>
<evidence type="ECO:0000313" key="2">
    <source>
        <dbReference type="EMBL" id="RGN88825.1"/>
    </source>
</evidence>
<feature type="transmembrane region" description="Helical" evidence="1">
    <location>
        <begin position="44"/>
        <end position="69"/>
    </location>
</feature>
<feature type="transmembrane region" description="Helical" evidence="1">
    <location>
        <begin position="7"/>
        <end position="24"/>
    </location>
</feature>
<dbReference type="AlphaFoldDB" id="A0A3E5EIK6"/>
<proteinExistence type="predicted"/>
<keyword evidence="1" id="KW-1133">Transmembrane helix</keyword>
<gene>
    <name evidence="2" type="ORF">DXB36_12765</name>
</gene>
<comment type="caution">
    <text evidence="2">The sequence shown here is derived from an EMBL/GenBank/DDBJ whole genome shotgun (WGS) entry which is preliminary data.</text>
</comment>
<evidence type="ECO:0000313" key="3">
    <source>
        <dbReference type="Proteomes" id="UP000260841"/>
    </source>
</evidence>
<feature type="transmembrane region" description="Helical" evidence="1">
    <location>
        <begin position="111"/>
        <end position="128"/>
    </location>
</feature>
<protein>
    <submittedName>
        <fullName evidence="2">Uncharacterized protein</fullName>
    </submittedName>
</protein>
<keyword evidence="1" id="KW-0472">Membrane</keyword>
<sequence>MKDRFRFWGLYLGLILSFVLHYFATSQLKIYENHLWELFDSPKATIIMYLGNGLHAIYYVVAFLLMLFLCNMKNFKIIEELIFLALPALLLLVTGSIMTNLFLWVYTNSSYCIPFGAMLLSVFLYRIYAYEIRGKC</sequence>
<evidence type="ECO:0000256" key="1">
    <source>
        <dbReference type="SAM" id="Phobius"/>
    </source>
</evidence>
<feature type="transmembrane region" description="Helical" evidence="1">
    <location>
        <begin position="81"/>
        <end position="105"/>
    </location>
</feature>
<reference evidence="2 3" key="1">
    <citation type="submission" date="2018-08" db="EMBL/GenBank/DDBJ databases">
        <title>A genome reference for cultivated species of the human gut microbiota.</title>
        <authorList>
            <person name="Zou Y."/>
            <person name="Xue W."/>
            <person name="Luo G."/>
        </authorList>
    </citation>
    <scope>NUCLEOTIDE SEQUENCE [LARGE SCALE GENOMIC DNA]</scope>
    <source>
        <strain evidence="2 3">OM03-2</strain>
    </source>
</reference>
<name>A0A3E5EIK6_9FIRM</name>
<dbReference type="Proteomes" id="UP000260841">
    <property type="component" value="Unassembled WGS sequence"/>
</dbReference>
<dbReference type="EMBL" id="QSVB01000016">
    <property type="protein sequence ID" value="RGN88825.1"/>
    <property type="molecule type" value="Genomic_DNA"/>
</dbReference>